<evidence type="ECO:0000256" key="7">
    <source>
        <dbReference type="ARBA" id="ARBA00023054"/>
    </source>
</evidence>
<protein>
    <recommendedName>
        <fullName evidence="11">SNARE-complex protein Syntaxin-18 N-terminal domain-containing protein</fullName>
    </recommendedName>
</protein>
<evidence type="ECO:0000256" key="6">
    <source>
        <dbReference type="ARBA" id="ARBA00022989"/>
    </source>
</evidence>
<dbReference type="GO" id="GO:0015031">
    <property type="term" value="P:protein transport"/>
    <property type="evidence" value="ECO:0007669"/>
    <property type="project" value="UniProtKB-KW"/>
</dbReference>
<keyword evidence="6 10" id="KW-1133">Transmembrane helix</keyword>
<feature type="domain" description="SNARE-complex protein Syntaxin-18 N-terminal" evidence="11">
    <location>
        <begin position="29"/>
        <end position="106"/>
    </location>
</feature>
<dbReference type="Proteomes" id="UP001217417">
    <property type="component" value="Unassembled WGS sequence"/>
</dbReference>
<keyword evidence="5" id="KW-0653">Protein transport</keyword>
<reference evidence="12" key="1">
    <citation type="submission" date="2023-03" db="EMBL/GenBank/DDBJ databases">
        <title>Near-Complete genome sequence of Lipomyces tetrasporous NRRL Y-64009, an oleaginous yeast capable of growing on lignocellulosic hydrolysates.</title>
        <authorList>
            <consortium name="Lawrence Berkeley National Laboratory"/>
            <person name="Jagtap S.S."/>
            <person name="Liu J.-J."/>
            <person name="Walukiewicz H.E."/>
            <person name="Pangilinan J."/>
            <person name="Lipzen A."/>
            <person name="Ahrendt S."/>
            <person name="Koriabine M."/>
            <person name="Cobaugh K."/>
            <person name="Salamov A."/>
            <person name="Yoshinaga Y."/>
            <person name="Ng V."/>
            <person name="Daum C."/>
            <person name="Grigoriev I.V."/>
            <person name="Slininger P.J."/>
            <person name="Dien B.S."/>
            <person name="Jin Y.-S."/>
            <person name="Rao C.V."/>
        </authorList>
    </citation>
    <scope>NUCLEOTIDE SEQUENCE</scope>
    <source>
        <strain evidence="12">NRRL Y-64009</strain>
    </source>
</reference>
<feature type="region of interest" description="Disordered" evidence="9">
    <location>
        <begin position="74"/>
        <end position="100"/>
    </location>
</feature>
<evidence type="ECO:0000256" key="2">
    <source>
        <dbReference type="ARBA" id="ARBA00009063"/>
    </source>
</evidence>
<comment type="similarity">
    <text evidence="2">Belongs to the syntaxin family.</text>
</comment>
<evidence type="ECO:0000256" key="3">
    <source>
        <dbReference type="ARBA" id="ARBA00022448"/>
    </source>
</evidence>
<accession>A0AAD7QYV0</accession>
<keyword evidence="8 10" id="KW-0472">Membrane</keyword>
<evidence type="ECO:0000259" key="11">
    <source>
        <dbReference type="Pfam" id="PF10496"/>
    </source>
</evidence>
<dbReference type="AlphaFoldDB" id="A0AAD7QYV0"/>
<comment type="subcellular location">
    <subcellularLocation>
        <location evidence="1">Membrane</location>
        <topology evidence="1">Single-pass type IV membrane protein</topology>
    </subcellularLocation>
</comment>
<dbReference type="InterPro" id="IPR019529">
    <property type="entry name" value="Syntaxin-18_N"/>
</dbReference>
<evidence type="ECO:0000256" key="1">
    <source>
        <dbReference type="ARBA" id="ARBA00004211"/>
    </source>
</evidence>
<evidence type="ECO:0000256" key="8">
    <source>
        <dbReference type="ARBA" id="ARBA00023136"/>
    </source>
</evidence>
<evidence type="ECO:0000313" key="12">
    <source>
        <dbReference type="EMBL" id="KAJ8103506.1"/>
    </source>
</evidence>
<keyword evidence="13" id="KW-1185">Reference proteome</keyword>
<dbReference type="EMBL" id="JARPMG010000001">
    <property type="protein sequence ID" value="KAJ8103506.1"/>
    <property type="molecule type" value="Genomic_DNA"/>
</dbReference>
<evidence type="ECO:0000256" key="5">
    <source>
        <dbReference type="ARBA" id="ARBA00022927"/>
    </source>
</evidence>
<feature type="transmembrane region" description="Helical" evidence="10">
    <location>
        <begin position="316"/>
        <end position="335"/>
    </location>
</feature>
<name>A0AAD7QYV0_9ASCO</name>
<keyword evidence="4 10" id="KW-0812">Transmembrane</keyword>
<proteinExistence type="inferred from homology"/>
<dbReference type="GO" id="GO:0006890">
    <property type="term" value="P:retrograde vesicle-mediated transport, Golgi to endoplasmic reticulum"/>
    <property type="evidence" value="ECO:0007669"/>
    <property type="project" value="TreeGrafter"/>
</dbReference>
<dbReference type="GO" id="GO:0005783">
    <property type="term" value="C:endoplasmic reticulum"/>
    <property type="evidence" value="ECO:0007669"/>
    <property type="project" value="TreeGrafter"/>
</dbReference>
<dbReference type="RefSeq" id="XP_056046956.1">
    <property type="nucleotide sequence ID" value="XM_056186193.1"/>
</dbReference>
<evidence type="ECO:0000313" key="13">
    <source>
        <dbReference type="Proteomes" id="UP001217417"/>
    </source>
</evidence>
<dbReference type="PANTHER" id="PTHR15959:SF0">
    <property type="entry name" value="SYNTAXIN-18"/>
    <property type="match status" value="1"/>
</dbReference>
<keyword evidence="3" id="KW-0813">Transport</keyword>
<dbReference type="PANTHER" id="PTHR15959">
    <property type="entry name" value="SYNTAXIN-18"/>
    <property type="match status" value="1"/>
</dbReference>
<feature type="compositionally biased region" description="Polar residues" evidence="9">
    <location>
        <begin position="88"/>
        <end position="100"/>
    </location>
</feature>
<evidence type="ECO:0000256" key="10">
    <source>
        <dbReference type="SAM" id="Phobius"/>
    </source>
</evidence>
<evidence type="ECO:0000256" key="4">
    <source>
        <dbReference type="ARBA" id="ARBA00022692"/>
    </source>
</evidence>
<keyword evidence="7" id="KW-0175">Coiled coil</keyword>
<dbReference type="Gene3D" id="1.20.5.110">
    <property type="match status" value="1"/>
</dbReference>
<comment type="caution">
    <text evidence="12">The sequence shown here is derived from an EMBL/GenBank/DDBJ whole genome shotgun (WGS) entry which is preliminary data.</text>
</comment>
<dbReference type="GeneID" id="80881359"/>
<sequence length="340" mass="38421">MTDQTSIFYELCRGMAEKTGVQCSLDTTSLPDETSAPNADRNEDAYSTEAKQIYSHITSLHSFLIAIRPSYLSTSTRTPVSPPPSTTAGSFSSKSKTLTNAQRDEIDYESRVILQQCLTRVRRLESVESKRQHELDNTTPLARFFRDPKEDARNAMQGLHRHGVTQFLNYLLTKTSELQTELQEVRISREAERAKSMLNTRTAGVQSKTSDIITVEQMLAQAEQQDATRLEDNPALLQQLEQENAALLAEFQETLEQAQHAEKSLYEIAALQGELEMHLAHQSEMTQQLYDEAVHTMGDVSNANTQLQSARKRNRIASKIIIFMSLFLAFFLLFVDYATS</sequence>
<organism evidence="12 13">
    <name type="scientific">Lipomyces tetrasporus</name>
    <dbReference type="NCBI Taxonomy" id="54092"/>
    <lineage>
        <taxon>Eukaryota</taxon>
        <taxon>Fungi</taxon>
        <taxon>Dikarya</taxon>
        <taxon>Ascomycota</taxon>
        <taxon>Saccharomycotina</taxon>
        <taxon>Lipomycetes</taxon>
        <taxon>Lipomycetales</taxon>
        <taxon>Lipomycetaceae</taxon>
        <taxon>Lipomyces</taxon>
    </lineage>
</organism>
<dbReference type="SUPFAM" id="SSF58038">
    <property type="entry name" value="SNARE fusion complex"/>
    <property type="match status" value="1"/>
</dbReference>
<gene>
    <name evidence="12" type="ORF">POJ06DRAFT_242076</name>
</gene>
<evidence type="ECO:0000256" key="9">
    <source>
        <dbReference type="SAM" id="MobiDB-lite"/>
    </source>
</evidence>
<dbReference type="Pfam" id="PF10496">
    <property type="entry name" value="Syntaxin-18_N"/>
    <property type="match status" value="1"/>
</dbReference>
<dbReference type="GO" id="GO:0031201">
    <property type="term" value="C:SNARE complex"/>
    <property type="evidence" value="ECO:0007669"/>
    <property type="project" value="TreeGrafter"/>
</dbReference>